<proteinExistence type="predicted"/>
<organism evidence="1 2">
    <name type="scientific">Panagrellus redivivus</name>
    <name type="common">Microworm</name>
    <dbReference type="NCBI Taxonomy" id="6233"/>
    <lineage>
        <taxon>Eukaryota</taxon>
        <taxon>Metazoa</taxon>
        <taxon>Ecdysozoa</taxon>
        <taxon>Nematoda</taxon>
        <taxon>Chromadorea</taxon>
        <taxon>Rhabditida</taxon>
        <taxon>Tylenchina</taxon>
        <taxon>Panagrolaimomorpha</taxon>
        <taxon>Panagrolaimoidea</taxon>
        <taxon>Panagrolaimidae</taxon>
        <taxon>Panagrellus</taxon>
    </lineage>
</organism>
<sequence>MSPYLGLHGHHFLTIQPLATREEILETRPSTEKKSFCLKVLDVSQPVEVKTRHGDTIYVRVTFCGKDEKLTIAGHAYGKCAERTAATLRKDMHVVVTSPPQVPDNDLFATETPFAFKLNLDTRVSCAGIMTAPTDFSSMDM</sequence>
<name>A0A7E4WBD6_PANRE</name>
<reference evidence="2" key="2">
    <citation type="submission" date="2020-10" db="UniProtKB">
        <authorList>
            <consortium name="WormBaseParasite"/>
        </authorList>
    </citation>
    <scope>IDENTIFICATION</scope>
</reference>
<evidence type="ECO:0000313" key="2">
    <source>
        <dbReference type="WBParaSite" id="Pan_g9245.t1"/>
    </source>
</evidence>
<accession>A0A7E4WBD6</accession>
<protein>
    <submittedName>
        <fullName evidence="2">Envelope protein E</fullName>
    </submittedName>
</protein>
<keyword evidence="1" id="KW-1185">Reference proteome</keyword>
<reference evidence="1" key="1">
    <citation type="journal article" date="2013" name="Genetics">
        <title>The draft genome and transcriptome of Panagrellus redivivus are shaped by the harsh demands of a free-living lifestyle.</title>
        <authorList>
            <person name="Srinivasan J."/>
            <person name="Dillman A.R."/>
            <person name="Macchietto M.G."/>
            <person name="Heikkinen L."/>
            <person name="Lakso M."/>
            <person name="Fracchia K.M."/>
            <person name="Antoshechkin I."/>
            <person name="Mortazavi A."/>
            <person name="Wong G."/>
            <person name="Sternberg P.W."/>
        </authorList>
    </citation>
    <scope>NUCLEOTIDE SEQUENCE [LARGE SCALE GENOMIC DNA]</scope>
    <source>
        <strain evidence="1">MT8872</strain>
    </source>
</reference>
<dbReference type="Proteomes" id="UP000492821">
    <property type="component" value="Unassembled WGS sequence"/>
</dbReference>
<dbReference type="AlphaFoldDB" id="A0A7E4WBD6"/>
<dbReference type="WBParaSite" id="Pan_g9245.t1">
    <property type="protein sequence ID" value="Pan_g9245.t1"/>
    <property type="gene ID" value="Pan_g9245"/>
</dbReference>
<evidence type="ECO:0000313" key="1">
    <source>
        <dbReference type="Proteomes" id="UP000492821"/>
    </source>
</evidence>